<protein>
    <recommendedName>
        <fullName evidence="7">LRRCT domain-containing protein</fullName>
    </recommendedName>
</protein>
<keyword evidence="6" id="KW-1185">Reference proteome</keyword>
<dbReference type="KEGG" id="dpa:109542901"/>
<dbReference type="GO" id="GO:0031012">
    <property type="term" value="C:extracellular matrix"/>
    <property type="evidence" value="ECO:0007669"/>
    <property type="project" value="TreeGrafter"/>
</dbReference>
<dbReference type="PROSITE" id="PS51450">
    <property type="entry name" value="LRR"/>
    <property type="match status" value="6"/>
</dbReference>
<reference evidence="6" key="1">
    <citation type="journal article" date="2013" name="Genome Biol.">
        <title>Draft genome of the mountain pine beetle, Dendroctonus ponderosae Hopkins, a major forest pest.</title>
        <authorList>
            <person name="Keeling C.I."/>
            <person name="Yuen M.M."/>
            <person name="Liao N.Y."/>
            <person name="Docking T.R."/>
            <person name="Chan S.K."/>
            <person name="Taylor G.A."/>
            <person name="Palmquist D.L."/>
            <person name="Jackman S.D."/>
            <person name="Nguyen A."/>
            <person name="Li M."/>
            <person name="Henderson H."/>
            <person name="Janes J.K."/>
            <person name="Zhao Y."/>
            <person name="Pandoh P."/>
            <person name="Moore R."/>
            <person name="Sperling F.A."/>
            <person name="Huber D.P."/>
            <person name="Birol I."/>
            <person name="Jones S.J."/>
            <person name="Bohlmann J."/>
        </authorList>
    </citation>
    <scope>NUCLEOTIDE SEQUENCE</scope>
</reference>
<evidence type="ECO:0008006" key="7">
    <source>
        <dbReference type="Google" id="ProtNLM"/>
    </source>
</evidence>
<dbReference type="InterPro" id="IPR026906">
    <property type="entry name" value="LRR_5"/>
</dbReference>
<evidence type="ECO:0000256" key="3">
    <source>
        <dbReference type="ARBA" id="ARBA00022737"/>
    </source>
</evidence>
<feature type="chain" id="PRO_5043501803" description="LRRCT domain-containing protein" evidence="4">
    <location>
        <begin position="23"/>
        <end position="921"/>
    </location>
</feature>
<dbReference type="Gene3D" id="3.80.10.10">
    <property type="entry name" value="Ribonuclease Inhibitor"/>
    <property type="match status" value="5"/>
</dbReference>
<reference evidence="5" key="2">
    <citation type="submission" date="2024-08" db="UniProtKB">
        <authorList>
            <consortium name="EnsemblMetazoa"/>
        </authorList>
    </citation>
    <scope>IDENTIFICATION</scope>
</reference>
<dbReference type="EnsemblMetazoa" id="XM_019912359.1">
    <property type="protein sequence ID" value="XP_019767918.1"/>
    <property type="gene ID" value="LOC109542901"/>
</dbReference>
<feature type="signal peptide" evidence="4">
    <location>
        <begin position="1"/>
        <end position="22"/>
    </location>
</feature>
<name>A0AAR5Q3W2_DENPD</name>
<proteinExistence type="predicted"/>
<keyword evidence="3" id="KW-0677">Repeat</keyword>
<dbReference type="SMART" id="SM00365">
    <property type="entry name" value="LRR_SD22"/>
    <property type="match status" value="5"/>
</dbReference>
<dbReference type="GO" id="GO:0005615">
    <property type="term" value="C:extracellular space"/>
    <property type="evidence" value="ECO:0007669"/>
    <property type="project" value="TreeGrafter"/>
</dbReference>
<dbReference type="SUPFAM" id="SSF52058">
    <property type="entry name" value="L domain-like"/>
    <property type="match status" value="3"/>
</dbReference>
<dbReference type="Proteomes" id="UP000019118">
    <property type="component" value="Unassembled WGS sequence"/>
</dbReference>
<dbReference type="InterPro" id="IPR003591">
    <property type="entry name" value="Leu-rich_rpt_typical-subtyp"/>
</dbReference>
<evidence type="ECO:0000256" key="1">
    <source>
        <dbReference type="ARBA" id="ARBA00022614"/>
    </source>
</evidence>
<dbReference type="Pfam" id="PF13855">
    <property type="entry name" value="LRR_8"/>
    <property type="match status" value="7"/>
</dbReference>
<keyword evidence="2 4" id="KW-0732">Signal</keyword>
<evidence type="ECO:0000256" key="4">
    <source>
        <dbReference type="SAM" id="SignalP"/>
    </source>
</evidence>
<dbReference type="SMART" id="SM00369">
    <property type="entry name" value="LRR_TYP"/>
    <property type="match status" value="15"/>
</dbReference>
<sequence length="921" mass="105525">MFWLKTFICTIILISTFKDSLAKCHVKAPHGWIQDECEQAEEPDSGYLDITCHNTTIDDYLFEMFELDICRKYLTNLRELRITNSKFPNIYHLLSPTVSHEQPLVNVSSLSLNFCGINHVAGGAFNDMKGLKHLDLGSNNINKINFVSNLPETLKDLNLTNNKITNVDFKLFCSPLKILDLSFNQIAVFELPKKTGFWSFPVKDYLYLNNNCIKKIEIHQAGFYQGLSNLNLNLANNNLTSTVANSTDTEERSEVHFHLLNLSQSLTDWDILMYPKYRISSTHLIVSGNSLVTLDKKLSTHSKIYGTTYIDFSKCSLTNINPKTFQGANFMYLNFSYNNFTILNDYLFALSNIELLDLSHNRIENIVHVFHGAAIRHLKLSYNKIMQLNDKSFESMRFVYELDLSFNNISLNKNSFANVGNSLSNLSVASNYVTQIDDEAFYNLSKLLILNLENNLLETIESVVFQPLKSVREINLANNKLTTITSQLFSNLPLTKVTISRNCLETIQSKSFHRLNYIEEIHIDENHGMLTIERAAFSELSSSNPLNIYLKHSKVAEITSDMFYNITIFNLLDLTQSNVTSIGLSSNVEHLMLTKLIVTFNGVLHQKSFLATPFLQELVFCNSSINNIEERAFQGLFNLTVMEFQNSTIQNLSIGALRGLFSLQTLEGFKMFQNQIALNSSIFQDLYSLSYLNLSHLKLQNLEPHTFHALKQIQVLNLSHNELSYFWQSTFSELCFLRVLDLSYNKINVLEREDFHGLDSLKMLNLNDNNIRDIALGSFQNIPQLQSLLIANNNLTQIKIGTFSNLASLKELDIQNNCISELLFESFLPLVALESLNLEFNNLKKITLYPLVSNLQFLKRVRIANNKWKCEFLAELIATFRKRGIDYTTENRNFYEDNIDGIRCIDVCKFLLCLQDSHGIN</sequence>
<dbReference type="InterPro" id="IPR001611">
    <property type="entry name" value="Leu-rich_rpt"/>
</dbReference>
<dbReference type="PANTHER" id="PTHR24373:SF375">
    <property type="entry name" value="TRANSMEMBRANE PROTEIN, PUTATIVE-RELATED"/>
    <property type="match status" value="1"/>
</dbReference>
<evidence type="ECO:0000313" key="5">
    <source>
        <dbReference type="EnsemblMetazoa" id="XP_019767918.1"/>
    </source>
</evidence>
<dbReference type="InterPro" id="IPR050328">
    <property type="entry name" value="Dev_Immune_Receptor"/>
</dbReference>
<dbReference type="AlphaFoldDB" id="A0AAR5Q3W2"/>
<keyword evidence="1" id="KW-0433">Leucine-rich repeat</keyword>
<dbReference type="PANTHER" id="PTHR24373">
    <property type="entry name" value="SLIT RELATED LEUCINE-RICH REPEAT NEURONAL PROTEIN"/>
    <property type="match status" value="1"/>
</dbReference>
<dbReference type="GeneID" id="109542901"/>
<dbReference type="InterPro" id="IPR032675">
    <property type="entry name" value="LRR_dom_sf"/>
</dbReference>
<dbReference type="Pfam" id="PF13306">
    <property type="entry name" value="LRR_5"/>
    <property type="match status" value="1"/>
</dbReference>
<accession>A0AAR5Q3W2</accession>
<organism evidence="5 6">
    <name type="scientific">Dendroctonus ponderosae</name>
    <name type="common">Mountain pine beetle</name>
    <dbReference type="NCBI Taxonomy" id="77166"/>
    <lineage>
        <taxon>Eukaryota</taxon>
        <taxon>Metazoa</taxon>
        <taxon>Ecdysozoa</taxon>
        <taxon>Arthropoda</taxon>
        <taxon>Hexapoda</taxon>
        <taxon>Insecta</taxon>
        <taxon>Pterygota</taxon>
        <taxon>Neoptera</taxon>
        <taxon>Endopterygota</taxon>
        <taxon>Coleoptera</taxon>
        <taxon>Polyphaga</taxon>
        <taxon>Cucujiformia</taxon>
        <taxon>Curculionidae</taxon>
        <taxon>Scolytinae</taxon>
        <taxon>Dendroctonus</taxon>
    </lineage>
</organism>
<evidence type="ECO:0000313" key="6">
    <source>
        <dbReference type="Proteomes" id="UP000019118"/>
    </source>
</evidence>
<evidence type="ECO:0000256" key="2">
    <source>
        <dbReference type="ARBA" id="ARBA00022729"/>
    </source>
</evidence>